<comment type="similarity">
    <text evidence="5">Belongs to the ABC-2 integral membrane protein family.</text>
</comment>
<dbReference type="PROSITE" id="PS51012">
    <property type="entry name" value="ABC_TM2"/>
    <property type="match status" value="1"/>
</dbReference>
<dbReference type="EMBL" id="CP002919">
    <property type="protein sequence ID" value="AFS53753.1"/>
    <property type="molecule type" value="Genomic_DNA"/>
</dbReference>
<keyword evidence="4 5" id="KW-0472">Membrane</keyword>
<dbReference type="PATRIC" id="fig|1048260.3.peg.1659"/>
<feature type="transmembrane region" description="Helical" evidence="5">
    <location>
        <begin position="248"/>
        <end position="269"/>
    </location>
</feature>
<dbReference type="STRING" id="1048260.LFML04_1543"/>
<dbReference type="PANTHER" id="PTHR43027">
    <property type="entry name" value="DOXORUBICIN RESISTANCE ABC TRANSPORTER PERMEASE PROTEIN DRRC-RELATED"/>
    <property type="match status" value="1"/>
</dbReference>
<evidence type="ECO:0000256" key="5">
    <source>
        <dbReference type="RuleBase" id="RU361157"/>
    </source>
</evidence>
<keyword evidence="2 5" id="KW-0812">Transmembrane</keyword>
<accession>J9ZD57</accession>
<feature type="transmembrane region" description="Helical" evidence="5">
    <location>
        <begin position="195"/>
        <end position="217"/>
    </location>
</feature>
<feature type="transmembrane region" description="Helical" evidence="5">
    <location>
        <begin position="138"/>
        <end position="158"/>
    </location>
</feature>
<dbReference type="AlphaFoldDB" id="J9ZD57"/>
<evidence type="ECO:0000256" key="1">
    <source>
        <dbReference type="ARBA" id="ARBA00004141"/>
    </source>
</evidence>
<dbReference type="KEGG" id="lfi:LFML04_1543"/>
<dbReference type="InterPro" id="IPR013525">
    <property type="entry name" value="ABC2_TM"/>
</dbReference>
<feature type="domain" description="ABC transmembrane type-2" evidence="6">
    <location>
        <begin position="46"/>
        <end position="272"/>
    </location>
</feature>
<dbReference type="Pfam" id="PF01061">
    <property type="entry name" value="ABC2_membrane"/>
    <property type="match status" value="1"/>
</dbReference>
<evidence type="ECO:0000256" key="3">
    <source>
        <dbReference type="ARBA" id="ARBA00022989"/>
    </source>
</evidence>
<evidence type="ECO:0000259" key="6">
    <source>
        <dbReference type="PROSITE" id="PS51012"/>
    </source>
</evidence>
<comment type="subcellular location">
    <subcellularLocation>
        <location evidence="5">Cell membrane</location>
        <topology evidence="5">Multi-pass membrane protein</topology>
    </subcellularLocation>
    <subcellularLocation>
        <location evidence="1">Membrane</location>
        <topology evidence="1">Multi-pass membrane protein</topology>
    </subcellularLocation>
</comment>
<feature type="transmembrane region" description="Helical" evidence="5">
    <location>
        <begin position="165"/>
        <end position="189"/>
    </location>
</feature>
<dbReference type="GO" id="GO:0140359">
    <property type="term" value="F:ABC-type transporter activity"/>
    <property type="evidence" value="ECO:0007669"/>
    <property type="project" value="InterPro"/>
</dbReference>
<evidence type="ECO:0000256" key="2">
    <source>
        <dbReference type="ARBA" id="ARBA00022692"/>
    </source>
</evidence>
<dbReference type="GO" id="GO:0005886">
    <property type="term" value="C:plasma membrane"/>
    <property type="evidence" value="ECO:0007669"/>
    <property type="project" value="UniProtKB-SubCell"/>
</dbReference>
<proteinExistence type="inferred from homology"/>
<feature type="transmembrane region" description="Helical" evidence="5">
    <location>
        <begin position="224"/>
        <end position="242"/>
    </location>
</feature>
<keyword evidence="5" id="KW-0813">Transport</keyword>
<reference evidence="7 8" key="1">
    <citation type="journal article" date="2011" name="J. Microbiol.">
        <title>Complete genome of Leptospirillum ferriphilum ML-04 provides insight into its physiology and environmental adaptation.</title>
        <authorList>
            <person name="Mi S."/>
            <person name="Song J."/>
            <person name="Lin J."/>
            <person name="Che Y."/>
            <person name="Zheng H."/>
            <person name="Lin J."/>
        </authorList>
    </citation>
    <scope>NUCLEOTIDE SEQUENCE [LARGE SCALE GENOMIC DNA]</scope>
    <source>
        <strain evidence="7 8">ML-04</strain>
    </source>
</reference>
<evidence type="ECO:0000256" key="4">
    <source>
        <dbReference type="ARBA" id="ARBA00023136"/>
    </source>
</evidence>
<evidence type="ECO:0000313" key="7">
    <source>
        <dbReference type="EMBL" id="AFS53753.1"/>
    </source>
</evidence>
<protein>
    <recommendedName>
        <fullName evidence="5">Transport permease protein</fullName>
    </recommendedName>
</protein>
<gene>
    <name evidence="7" type="ordered locus">LFML04_1543</name>
</gene>
<dbReference type="InterPro" id="IPR052902">
    <property type="entry name" value="ABC-2_transporter"/>
</dbReference>
<sequence>MYMSEVRPEESRENTSLSRPPVSLLAFRPMAGILLRQFFLYRRSVPRWMEIFYWPLLDLLVWGFLTLYLRQGILPGSGAVQALLGGLLLWDMLYRSQQGISVVFLEEIWSRNLYNLMVAPVTPYHIIFGAMVTGLLKITLSSGTAIFLAYILFSYSLFHLGIALVPFVFCLVVMGWALGIMTTALILRFGQEAEVLAWGVIFLFQPVSAVFNPVSVLPEGFRQIAFFVPASHVFEGMRQVLAGQGFPWGQLLMAMVEDVFYVAGGLLLFSRVLKRAKKVGFSLKLGS</sequence>
<dbReference type="Proteomes" id="UP000006177">
    <property type="component" value="Chromosome"/>
</dbReference>
<dbReference type="InterPro" id="IPR047817">
    <property type="entry name" value="ABC2_TM_bact-type"/>
</dbReference>
<organism evidence="7 8">
    <name type="scientific">Leptospirillum ferriphilum (strain ML-04)</name>
    <dbReference type="NCBI Taxonomy" id="1048260"/>
    <lineage>
        <taxon>Bacteria</taxon>
        <taxon>Pseudomonadati</taxon>
        <taxon>Nitrospirota</taxon>
        <taxon>Nitrospiria</taxon>
        <taxon>Nitrospirales</taxon>
        <taxon>Nitrospiraceae</taxon>
        <taxon>Leptospirillum</taxon>
    </lineage>
</organism>
<keyword evidence="3 5" id="KW-1133">Transmembrane helix</keyword>
<feature type="transmembrane region" description="Helical" evidence="5">
    <location>
        <begin position="51"/>
        <end position="69"/>
    </location>
</feature>
<name>J9ZD57_LEPFM</name>
<keyword evidence="5" id="KW-1003">Cell membrane</keyword>
<evidence type="ECO:0000313" key="8">
    <source>
        <dbReference type="Proteomes" id="UP000006177"/>
    </source>
</evidence>
<dbReference type="HOGENOM" id="CLU_089201_1_0_0"/>
<dbReference type="PANTHER" id="PTHR43027:SF1">
    <property type="entry name" value="DOXORUBICIN RESISTANCE ABC TRANSPORTER PERMEASE PROTEIN DRRC-RELATED"/>
    <property type="match status" value="1"/>
</dbReference>